<dbReference type="PRINTS" id="PR00633">
    <property type="entry name" value="RCCNDNSATION"/>
</dbReference>
<dbReference type="InterPro" id="IPR000408">
    <property type="entry name" value="Reg_chr_condens"/>
</dbReference>
<organism evidence="3 4">
    <name type="scientific">Flavobacterium bernardetii</name>
    <dbReference type="NCBI Taxonomy" id="2813823"/>
    <lineage>
        <taxon>Bacteria</taxon>
        <taxon>Pseudomonadati</taxon>
        <taxon>Bacteroidota</taxon>
        <taxon>Flavobacteriia</taxon>
        <taxon>Flavobacteriales</taxon>
        <taxon>Flavobacteriaceae</taxon>
        <taxon>Flavobacterium</taxon>
    </lineage>
</organism>
<dbReference type="Proteomes" id="UP000605990">
    <property type="component" value="Unassembled WGS sequence"/>
</dbReference>
<dbReference type="Gene3D" id="2.130.10.30">
    <property type="entry name" value="Regulator of chromosome condensation 1/beta-lactamase-inhibitor protein II"/>
    <property type="match status" value="2"/>
</dbReference>
<dbReference type="PANTHER" id="PTHR45982">
    <property type="entry name" value="REGULATOR OF CHROMOSOME CONDENSATION"/>
    <property type="match status" value="1"/>
</dbReference>
<dbReference type="RefSeq" id="WP_187003038.1">
    <property type="nucleotide sequence ID" value="NZ_JACRUN010000015.1"/>
</dbReference>
<dbReference type="InterPro" id="IPR051553">
    <property type="entry name" value="Ran_GTPase-activating"/>
</dbReference>
<keyword evidence="4" id="KW-1185">Reference proteome</keyword>
<proteinExistence type="predicted"/>
<dbReference type="PANTHER" id="PTHR45982:SF1">
    <property type="entry name" value="REGULATOR OF CHROMOSOME CONDENSATION"/>
    <property type="match status" value="1"/>
</dbReference>
<gene>
    <name evidence="3" type="ORF">H8R27_15155</name>
</gene>
<dbReference type="EMBL" id="JACRUN010000015">
    <property type="protein sequence ID" value="MBC5836227.1"/>
    <property type="molecule type" value="Genomic_DNA"/>
</dbReference>
<comment type="caution">
    <text evidence="3">The sequence shown here is derived from an EMBL/GenBank/DDBJ whole genome shotgun (WGS) entry which is preliminary data.</text>
</comment>
<dbReference type="PROSITE" id="PS50012">
    <property type="entry name" value="RCC1_3"/>
    <property type="match status" value="3"/>
</dbReference>
<dbReference type="Pfam" id="PF00415">
    <property type="entry name" value="RCC1"/>
    <property type="match status" value="1"/>
</dbReference>
<dbReference type="SUPFAM" id="SSF50985">
    <property type="entry name" value="RCC1/BLIP-II"/>
    <property type="match status" value="2"/>
</dbReference>
<dbReference type="Pfam" id="PF13540">
    <property type="entry name" value="RCC1_2"/>
    <property type="match status" value="2"/>
</dbReference>
<dbReference type="InterPro" id="IPR026444">
    <property type="entry name" value="Secre_tail"/>
</dbReference>
<evidence type="ECO:0000256" key="1">
    <source>
        <dbReference type="ARBA" id="ARBA00022729"/>
    </source>
</evidence>
<accession>A0ABR7J2M0</accession>
<evidence type="ECO:0000259" key="2">
    <source>
        <dbReference type="Pfam" id="PF18962"/>
    </source>
</evidence>
<dbReference type="Pfam" id="PF18962">
    <property type="entry name" value="Por_Secre_tail"/>
    <property type="match status" value="1"/>
</dbReference>
<feature type="domain" description="Secretion system C-terminal sorting" evidence="2">
    <location>
        <begin position="398"/>
        <end position="465"/>
    </location>
</feature>
<name>A0ABR7J2M0_9FLAO</name>
<reference evidence="3 4" key="1">
    <citation type="submission" date="2020-08" db="EMBL/GenBank/DDBJ databases">
        <title>Description of novel Flavobacterium F-408 isolate.</title>
        <authorList>
            <person name="Saticioglu I.B."/>
            <person name="Duman M."/>
            <person name="Altun S."/>
        </authorList>
    </citation>
    <scope>NUCLEOTIDE SEQUENCE [LARGE SCALE GENOMIC DNA]</scope>
    <source>
        <strain evidence="3 4">F-408</strain>
    </source>
</reference>
<keyword evidence="1" id="KW-0732">Signal</keyword>
<protein>
    <submittedName>
        <fullName evidence="3">T9SS type A sorting domain-containing protein</fullName>
    </submittedName>
</protein>
<dbReference type="NCBIfam" id="TIGR04183">
    <property type="entry name" value="Por_Secre_tail"/>
    <property type="match status" value="1"/>
</dbReference>
<evidence type="ECO:0000313" key="3">
    <source>
        <dbReference type="EMBL" id="MBC5836227.1"/>
    </source>
</evidence>
<sequence>MKKIYISLLLLGSINTHSQCFTKIESGNYHLTALKSDGTLWGWGFSNWGQLNSTPMYPFAEPVPLQLDAATNWQSMANGGNNSFAIKTNGTLWATGGNNYGTLGINSTIPQIQIFTQVGTANWKAISASGEHVIGIQTNGTLWAWGRNDYNQVGNNTCCSDVLAPVQISTDTDWATIDTSIWGYTIALKTNGTLWGWGKNEGAFGGSMTTSLAVPTQLSTDTDWAEISTLGSHILMVKTNGTLWVFGGGGTGALGLGSGVTTTYIPLQVGTDNWKSIAGGFFTSFAVKTDGTLWVWGRNDGGQLGLGDTTNRNIPTQIGTDTNWTKVITGRDHTIAIKNDGTAYAWGYNNFASTTLGTFVPAESYYTPILLPTAMNGVCAVLENERFNIPTNDIILAPNPTKELTTLKFATIPENTTVTVYNLLGTKMDSFSTTEQTAYTIDTRQYSAGMYIVVVATINGTTQQFKLIKE</sequence>
<dbReference type="InterPro" id="IPR009091">
    <property type="entry name" value="RCC1/BLIP-II"/>
</dbReference>
<evidence type="ECO:0000313" key="4">
    <source>
        <dbReference type="Proteomes" id="UP000605990"/>
    </source>
</evidence>